<dbReference type="InterPro" id="IPR015854">
    <property type="entry name" value="ABC_transpr_LolD-like"/>
</dbReference>
<feature type="compositionally biased region" description="Basic and acidic residues" evidence="4">
    <location>
        <begin position="127"/>
        <end position="161"/>
    </location>
</feature>
<evidence type="ECO:0000313" key="7">
    <source>
        <dbReference type="Proteomes" id="UP000240429"/>
    </source>
</evidence>
<dbReference type="EMBL" id="PYBJ01000018">
    <property type="protein sequence ID" value="PSM40566.1"/>
    <property type="molecule type" value="Genomic_DNA"/>
</dbReference>
<organism evidence="6 7">
    <name type="scientific">Streptomyces dioscori</name>
    <dbReference type="NCBI Taxonomy" id="2109333"/>
    <lineage>
        <taxon>Bacteria</taxon>
        <taxon>Bacillati</taxon>
        <taxon>Actinomycetota</taxon>
        <taxon>Actinomycetes</taxon>
        <taxon>Kitasatosporales</taxon>
        <taxon>Streptomycetaceae</taxon>
        <taxon>Streptomyces</taxon>
        <taxon>Streptomyces aurantiacus group</taxon>
    </lineage>
</organism>
<dbReference type="SUPFAM" id="SSF52540">
    <property type="entry name" value="P-loop containing nucleoside triphosphate hydrolases"/>
    <property type="match status" value="1"/>
</dbReference>
<dbReference type="PANTHER" id="PTHR24220">
    <property type="entry name" value="IMPORT ATP-BINDING PROTEIN"/>
    <property type="match status" value="1"/>
</dbReference>
<dbReference type="InterPro" id="IPR027417">
    <property type="entry name" value="P-loop_NTPase"/>
</dbReference>
<dbReference type="InterPro" id="IPR003439">
    <property type="entry name" value="ABC_transporter-like_ATP-bd"/>
</dbReference>
<proteinExistence type="predicted"/>
<dbReference type="GO" id="GO:0022857">
    <property type="term" value="F:transmembrane transporter activity"/>
    <property type="evidence" value="ECO:0007669"/>
    <property type="project" value="TreeGrafter"/>
</dbReference>
<dbReference type="Pfam" id="PF00005">
    <property type="entry name" value="ABC_tran"/>
    <property type="match status" value="1"/>
</dbReference>
<evidence type="ECO:0000256" key="4">
    <source>
        <dbReference type="SAM" id="MobiDB-lite"/>
    </source>
</evidence>
<reference evidence="6 7" key="1">
    <citation type="submission" date="2018-03" db="EMBL/GenBank/DDBJ databases">
        <title>Streptomyces dioscori sp. nov., a novel endophytic actinobacterium isolated from bulbil of Dioscorea bulbifera L.</title>
        <authorList>
            <person name="Zhikuan W."/>
        </authorList>
    </citation>
    <scope>NUCLEOTIDE SEQUENCE [LARGE SCALE GENOMIC DNA]</scope>
    <source>
        <strain evidence="6 7">A217</strain>
    </source>
</reference>
<keyword evidence="7" id="KW-1185">Reference proteome</keyword>
<dbReference type="PANTHER" id="PTHR24220:SF685">
    <property type="entry name" value="ABC TRANSPORTER RELATED"/>
    <property type="match status" value="1"/>
</dbReference>
<dbReference type="InterPro" id="IPR017911">
    <property type="entry name" value="MacB-like_ATP-bd"/>
</dbReference>
<evidence type="ECO:0000313" key="6">
    <source>
        <dbReference type="EMBL" id="PSM40566.1"/>
    </source>
</evidence>
<dbReference type="CDD" id="cd03255">
    <property type="entry name" value="ABC_MJ0796_LolCDE_FtsE"/>
    <property type="match status" value="1"/>
</dbReference>
<dbReference type="OrthoDB" id="9802264at2"/>
<accession>A0A2P8Q2R9</accession>
<dbReference type="GO" id="GO:0016887">
    <property type="term" value="F:ATP hydrolysis activity"/>
    <property type="evidence" value="ECO:0007669"/>
    <property type="project" value="InterPro"/>
</dbReference>
<dbReference type="AlphaFoldDB" id="A0A2P8Q2R9"/>
<gene>
    <name evidence="6" type="ORF">C6Y14_25755</name>
</gene>
<evidence type="ECO:0000259" key="5">
    <source>
        <dbReference type="PROSITE" id="PS50893"/>
    </source>
</evidence>
<dbReference type="InterPro" id="IPR017871">
    <property type="entry name" value="ABC_transporter-like_CS"/>
</dbReference>
<dbReference type="SMART" id="SM00382">
    <property type="entry name" value="AAA"/>
    <property type="match status" value="1"/>
</dbReference>
<sequence length="301" mass="31902">MNAPPAPTATKGTRTAARVAGAVKVYGAGGTAVRALDGIDVTFPAGRFTAIMGPSGSGKSTLMHCAAGLDTLTSGTAFIGDTELGTLDDRRLTLLRRDRIGFVFQAFNLVPTLTVAENITLPMDLAGRGRERGRGRDRDREGRSRRDGRGGGRHDDRHDGRGGGSSGEWIDALVDVVGLRDRLHHRPAELSGGQQQRVAVARAFAGRPDVVFADEPTGNLDSRSGEEVLNLLGRAVRQMDRTVVMVTHDPVAAAHADEVVFLADGRLVDRMESPTADRVLDRLKAFDGKSDGKSDGKGASA</sequence>
<dbReference type="InterPro" id="IPR003593">
    <property type="entry name" value="AAA+_ATPase"/>
</dbReference>
<dbReference type="GO" id="GO:0005524">
    <property type="term" value="F:ATP binding"/>
    <property type="evidence" value="ECO:0007669"/>
    <property type="project" value="UniProtKB-KW"/>
</dbReference>
<keyword evidence="2" id="KW-0547">Nucleotide-binding</keyword>
<dbReference type="Proteomes" id="UP000240429">
    <property type="component" value="Unassembled WGS sequence"/>
</dbReference>
<comment type="caution">
    <text evidence="6">The sequence shown here is derived from an EMBL/GenBank/DDBJ whole genome shotgun (WGS) entry which is preliminary data.</text>
</comment>
<feature type="domain" description="ABC transporter" evidence="5">
    <location>
        <begin position="17"/>
        <end position="289"/>
    </location>
</feature>
<dbReference type="Gene3D" id="3.40.50.300">
    <property type="entry name" value="P-loop containing nucleotide triphosphate hydrolases"/>
    <property type="match status" value="1"/>
</dbReference>
<feature type="region of interest" description="Disordered" evidence="4">
    <location>
        <begin position="126"/>
        <end position="166"/>
    </location>
</feature>
<evidence type="ECO:0000256" key="2">
    <source>
        <dbReference type="ARBA" id="ARBA00022741"/>
    </source>
</evidence>
<evidence type="ECO:0000256" key="3">
    <source>
        <dbReference type="ARBA" id="ARBA00022840"/>
    </source>
</evidence>
<name>A0A2P8Q2R9_9ACTN</name>
<dbReference type="RefSeq" id="WP_107019189.1">
    <property type="nucleotide sequence ID" value="NZ_KZ679047.1"/>
</dbReference>
<dbReference type="GO" id="GO:0005886">
    <property type="term" value="C:plasma membrane"/>
    <property type="evidence" value="ECO:0007669"/>
    <property type="project" value="TreeGrafter"/>
</dbReference>
<evidence type="ECO:0000256" key="1">
    <source>
        <dbReference type="ARBA" id="ARBA00022448"/>
    </source>
</evidence>
<dbReference type="PROSITE" id="PS50893">
    <property type="entry name" value="ABC_TRANSPORTER_2"/>
    <property type="match status" value="1"/>
</dbReference>
<keyword evidence="3" id="KW-0067">ATP-binding</keyword>
<dbReference type="PROSITE" id="PS00211">
    <property type="entry name" value="ABC_TRANSPORTER_1"/>
    <property type="match status" value="1"/>
</dbReference>
<protein>
    <recommendedName>
        <fullName evidence="5">ABC transporter domain-containing protein</fullName>
    </recommendedName>
</protein>
<keyword evidence="1" id="KW-0813">Transport</keyword>